<gene>
    <name evidence="1" type="ORF">HMPREF0202_00182</name>
</gene>
<dbReference type="SUPFAM" id="SSF54285">
    <property type="entry name" value="MoaD/ThiS"/>
    <property type="match status" value="1"/>
</dbReference>
<reference evidence="1 2" key="1">
    <citation type="submission" date="2013-08" db="EMBL/GenBank/DDBJ databases">
        <authorList>
            <person name="Weinstock G."/>
            <person name="Sodergren E."/>
            <person name="Wylie T."/>
            <person name="Fulton L."/>
            <person name="Fulton R."/>
            <person name="Fronick C."/>
            <person name="O'Laughlin M."/>
            <person name="Godfrey J."/>
            <person name="Miner T."/>
            <person name="Herter B."/>
            <person name="Appelbaum E."/>
            <person name="Cordes M."/>
            <person name="Lek S."/>
            <person name="Wollam A."/>
            <person name="Pepin K.H."/>
            <person name="Palsikar V.B."/>
            <person name="Mitreva M."/>
            <person name="Wilson R.K."/>
        </authorList>
    </citation>
    <scope>NUCLEOTIDE SEQUENCE [LARGE SCALE GENOMIC DNA]</scope>
    <source>
        <strain evidence="1 2">ATCC BAA-474</strain>
    </source>
</reference>
<organism evidence="1 2">
    <name type="scientific">Cetobacterium somerae ATCC BAA-474</name>
    <dbReference type="NCBI Taxonomy" id="1319815"/>
    <lineage>
        <taxon>Bacteria</taxon>
        <taxon>Fusobacteriati</taxon>
        <taxon>Fusobacteriota</taxon>
        <taxon>Fusobacteriia</taxon>
        <taxon>Fusobacteriales</taxon>
        <taxon>Fusobacteriaceae</taxon>
        <taxon>Cetobacterium</taxon>
    </lineage>
</organism>
<dbReference type="STRING" id="1319815.HMPREF0202_00182"/>
<dbReference type="Pfam" id="PF02597">
    <property type="entry name" value="ThiS"/>
    <property type="match status" value="1"/>
</dbReference>
<dbReference type="InterPro" id="IPR012675">
    <property type="entry name" value="Beta-grasp_dom_sf"/>
</dbReference>
<accession>U7VFR4</accession>
<dbReference type="EMBL" id="AXZF01000005">
    <property type="protein sequence ID" value="ERT69979.1"/>
    <property type="molecule type" value="Genomic_DNA"/>
</dbReference>
<proteinExistence type="predicted"/>
<evidence type="ECO:0000313" key="2">
    <source>
        <dbReference type="Proteomes" id="UP000017081"/>
    </source>
</evidence>
<dbReference type="InterPro" id="IPR003749">
    <property type="entry name" value="ThiS/MoaD-like"/>
</dbReference>
<sequence>MNFKFNGESISLDSTSTIKEFIHSLNLNTDGLIILFNDNIIKKENFDIAIEEGCSIEVLNFVCGG</sequence>
<dbReference type="InterPro" id="IPR010035">
    <property type="entry name" value="Thi_S"/>
</dbReference>
<dbReference type="Proteomes" id="UP000017081">
    <property type="component" value="Unassembled WGS sequence"/>
</dbReference>
<dbReference type="Gene3D" id="3.10.20.30">
    <property type="match status" value="1"/>
</dbReference>
<evidence type="ECO:0000313" key="1">
    <source>
        <dbReference type="EMBL" id="ERT69979.1"/>
    </source>
</evidence>
<dbReference type="InterPro" id="IPR016155">
    <property type="entry name" value="Mopterin_synth/thiamin_S_b"/>
</dbReference>
<dbReference type="PANTHER" id="PTHR34472:SF1">
    <property type="entry name" value="SULFUR CARRIER PROTEIN THIS"/>
    <property type="match status" value="1"/>
</dbReference>
<evidence type="ECO:0008006" key="3">
    <source>
        <dbReference type="Google" id="ProtNLM"/>
    </source>
</evidence>
<keyword evidence="2" id="KW-1185">Reference proteome</keyword>
<dbReference type="RefSeq" id="WP_023049731.1">
    <property type="nucleotide sequence ID" value="NZ_CP173062.2"/>
</dbReference>
<dbReference type="PANTHER" id="PTHR34472">
    <property type="entry name" value="SULFUR CARRIER PROTEIN THIS"/>
    <property type="match status" value="1"/>
</dbReference>
<name>U7VFR4_9FUSO</name>
<protein>
    <recommendedName>
        <fullName evidence="3">Thiamine biosynthesis protein ThiS</fullName>
    </recommendedName>
</protein>
<comment type="caution">
    <text evidence="1">The sequence shown here is derived from an EMBL/GenBank/DDBJ whole genome shotgun (WGS) entry which is preliminary data.</text>
</comment>
<dbReference type="NCBIfam" id="TIGR01683">
    <property type="entry name" value="thiS"/>
    <property type="match status" value="1"/>
</dbReference>
<dbReference type="AlphaFoldDB" id="U7VFR4"/>
<dbReference type="CDD" id="cd00565">
    <property type="entry name" value="Ubl_ThiS"/>
    <property type="match status" value="1"/>
</dbReference>
<dbReference type="HOGENOM" id="CLU_174611_3_3_0"/>